<dbReference type="Proteomes" id="UP000310200">
    <property type="component" value="Unassembled WGS sequence"/>
</dbReference>
<sequence>MVPPVSELNDFNAVPKNYGMTNGNASGDDDNHDGVNDLRQTPRRRSGDDWQTAVNIQMRTLEAKLVRLRKNNNFLNFVHLCSIINSFRRFPVRIAVSELFVIVPTRSHGGALHDGLISTNALKCGIEFFVLRDRWDADNLCLHTNIIIDYWTIAGRHFKTCVNRSLRLFFKVPTTHASQSITRPAAILVLRSRGPWVICGRGMAVATLSRARLVHPASFVEVEVLYSPPFKEEQNCGCPPLTITLSLVATSSWMSWPSMSRSGSAPPLTPLHHQLSTVKTDIFENKKTMQSFV</sequence>
<comment type="caution">
    <text evidence="2">The sequence shown here is derived from an EMBL/GenBank/DDBJ whole genome shotgun (WGS) entry which is preliminary data.</text>
</comment>
<feature type="region of interest" description="Disordered" evidence="1">
    <location>
        <begin position="16"/>
        <end position="49"/>
    </location>
</feature>
<evidence type="ECO:0000256" key="1">
    <source>
        <dbReference type="SAM" id="MobiDB-lite"/>
    </source>
</evidence>
<evidence type="ECO:0000313" key="2">
    <source>
        <dbReference type="EMBL" id="TGZ57024.1"/>
    </source>
</evidence>
<dbReference type="AlphaFoldDB" id="A0A4V3SCK3"/>
<proteinExistence type="predicted"/>
<accession>A0A4V3SCK3</accession>
<evidence type="ECO:0000313" key="3">
    <source>
        <dbReference type="Proteomes" id="UP000310200"/>
    </source>
</evidence>
<gene>
    <name evidence="2" type="ORF">DBV15_09675</name>
</gene>
<name>A0A4V3SCK3_9HYME</name>
<protein>
    <submittedName>
        <fullName evidence="2">Uncharacterized protein</fullName>
    </submittedName>
</protein>
<keyword evidence="3" id="KW-1185">Reference proteome</keyword>
<organism evidence="2 3">
    <name type="scientific">Temnothorax longispinosus</name>
    <dbReference type="NCBI Taxonomy" id="300112"/>
    <lineage>
        <taxon>Eukaryota</taxon>
        <taxon>Metazoa</taxon>
        <taxon>Ecdysozoa</taxon>
        <taxon>Arthropoda</taxon>
        <taxon>Hexapoda</taxon>
        <taxon>Insecta</taxon>
        <taxon>Pterygota</taxon>
        <taxon>Neoptera</taxon>
        <taxon>Endopterygota</taxon>
        <taxon>Hymenoptera</taxon>
        <taxon>Apocrita</taxon>
        <taxon>Aculeata</taxon>
        <taxon>Formicoidea</taxon>
        <taxon>Formicidae</taxon>
        <taxon>Myrmicinae</taxon>
        <taxon>Temnothorax</taxon>
    </lineage>
</organism>
<reference evidence="2 3" key="1">
    <citation type="journal article" date="2019" name="Philos. Trans. R. Soc. Lond., B, Biol. Sci.">
        <title>Ant behaviour and brain gene expression of defending hosts depend on the ecological success of the intruding social parasite.</title>
        <authorList>
            <person name="Kaur R."/>
            <person name="Stoldt M."/>
            <person name="Jongepier E."/>
            <person name="Feldmeyer B."/>
            <person name="Menzel F."/>
            <person name="Bornberg-Bauer E."/>
            <person name="Foitzik S."/>
        </authorList>
    </citation>
    <scope>NUCLEOTIDE SEQUENCE [LARGE SCALE GENOMIC DNA]</scope>
    <source>
        <tissue evidence="2">Whole body</tissue>
    </source>
</reference>
<dbReference type="EMBL" id="QBLH01000237">
    <property type="protein sequence ID" value="TGZ57024.1"/>
    <property type="molecule type" value="Genomic_DNA"/>
</dbReference>